<dbReference type="GO" id="GO:0003964">
    <property type="term" value="F:RNA-directed DNA polymerase activity"/>
    <property type="evidence" value="ECO:0007669"/>
    <property type="project" value="UniProtKB-KW"/>
</dbReference>
<reference evidence="2 3" key="1">
    <citation type="submission" date="2021-06" db="EMBL/GenBank/DDBJ databases">
        <title>Caerostris extrusa draft genome.</title>
        <authorList>
            <person name="Kono N."/>
            <person name="Arakawa K."/>
        </authorList>
    </citation>
    <scope>NUCLEOTIDE SEQUENCE [LARGE SCALE GENOMIC DNA]</scope>
</reference>
<protein>
    <submittedName>
        <fullName evidence="2">Reverse transcriptase</fullName>
    </submittedName>
</protein>
<sequence>MKICYEGASAHLFVKKSKDRLTRYIYGPRCYNKVEEFVKTYDMCQRANGLGDNKNKAPLTLVPIISEIFSKLNIDAVGSLLTSKFEKIHHHCFVHVFKIPRSGCSDYYIFSVSY</sequence>
<keyword evidence="2" id="KW-0808">Transferase</keyword>
<keyword evidence="2" id="KW-0695">RNA-directed DNA polymerase</keyword>
<keyword evidence="3" id="KW-1185">Reference proteome</keyword>
<name>A0AAV4XX26_CAEEX</name>
<dbReference type="AlphaFoldDB" id="A0AAV4XX26"/>
<dbReference type="Pfam" id="PF17921">
    <property type="entry name" value="Integrase_H2C2"/>
    <property type="match status" value="1"/>
</dbReference>
<organism evidence="2 3">
    <name type="scientific">Caerostris extrusa</name>
    <name type="common">Bark spider</name>
    <name type="synonym">Caerostris bankana</name>
    <dbReference type="NCBI Taxonomy" id="172846"/>
    <lineage>
        <taxon>Eukaryota</taxon>
        <taxon>Metazoa</taxon>
        <taxon>Ecdysozoa</taxon>
        <taxon>Arthropoda</taxon>
        <taxon>Chelicerata</taxon>
        <taxon>Arachnida</taxon>
        <taxon>Araneae</taxon>
        <taxon>Araneomorphae</taxon>
        <taxon>Entelegynae</taxon>
        <taxon>Araneoidea</taxon>
        <taxon>Araneidae</taxon>
        <taxon>Caerostris</taxon>
    </lineage>
</organism>
<comment type="caution">
    <text evidence="2">The sequence shown here is derived from an EMBL/GenBank/DDBJ whole genome shotgun (WGS) entry which is preliminary data.</text>
</comment>
<keyword evidence="2" id="KW-0548">Nucleotidyltransferase</keyword>
<evidence type="ECO:0000259" key="1">
    <source>
        <dbReference type="Pfam" id="PF17921"/>
    </source>
</evidence>
<feature type="domain" description="Integrase zinc-binding" evidence="1">
    <location>
        <begin position="8"/>
        <end position="48"/>
    </location>
</feature>
<dbReference type="Proteomes" id="UP001054945">
    <property type="component" value="Unassembled WGS sequence"/>
</dbReference>
<evidence type="ECO:0000313" key="3">
    <source>
        <dbReference type="Proteomes" id="UP001054945"/>
    </source>
</evidence>
<gene>
    <name evidence="2" type="primary">POL_24</name>
    <name evidence="2" type="ORF">CEXT_385941</name>
</gene>
<evidence type="ECO:0000313" key="2">
    <source>
        <dbReference type="EMBL" id="GIY98445.1"/>
    </source>
</evidence>
<proteinExistence type="predicted"/>
<accession>A0AAV4XX26</accession>
<dbReference type="InterPro" id="IPR041588">
    <property type="entry name" value="Integrase_H2C2"/>
</dbReference>
<dbReference type="EMBL" id="BPLR01000929">
    <property type="protein sequence ID" value="GIY98445.1"/>
    <property type="molecule type" value="Genomic_DNA"/>
</dbReference>